<dbReference type="EMBL" id="PEYM01000126">
    <property type="protein sequence ID" value="PIS28589.1"/>
    <property type="molecule type" value="Genomic_DNA"/>
</dbReference>
<evidence type="ECO:0000259" key="1">
    <source>
        <dbReference type="PROSITE" id="PS50878"/>
    </source>
</evidence>
<dbReference type="SUPFAM" id="SSF56672">
    <property type="entry name" value="DNA/RNA polymerases"/>
    <property type="match status" value="1"/>
</dbReference>
<dbReference type="InterPro" id="IPR043502">
    <property type="entry name" value="DNA/RNA_pol_sf"/>
</dbReference>
<dbReference type="PANTHER" id="PTHR34047:SF8">
    <property type="entry name" value="PROTEIN YKFC"/>
    <property type="match status" value="1"/>
</dbReference>
<proteinExistence type="predicted"/>
<dbReference type="Gene3D" id="3.30.70.270">
    <property type="match status" value="1"/>
</dbReference>
<sequence length="324" mass="37672">MKKANLELECFRYLIRLSCDLRFINLKHYEFISQQVNEIGRMVGGYKQFCIYDSKKRLISAAPYRDRVVQHALCNIIEPIFDRIFVYDSYACRKGKGSHEAVERFTEFSRKNDYVLKCDVKSYFASIDLETLWQFILGKIKDKQALWLIRQIIDSTVSPGIPIGNLASQIFANLYLNELDHSLKEDIKCTCYLRYMDDLVVFGSDKTWLTTVRGLVRTKLAEIKLVMHEDKSRIYETKNGVPFLGYHIWPSHRLVLTQNIRRFRLRMKKYFKLLERGVINSQRISSLRDKPAKCFAAARGTIMTPIIYAGRTGTTTTASVSPNT</sequence>
<dbReference type="CDD" id="cd01651">
    <property type="entry name" value="RT_G2_intron"/>
    <property type="match status" value="1"/>
</dbReference>
<evidence type="ECO:0000313" key="3">
    <source>
        <dbReference type="Proteomes" id="UP000231343"/>
    </source>
</evidence>
<dbReference type="Gene3D" id="1.20.1440.60">
    <property type="entry name" value="23S rRNA-intervening sequence"/>
    <property type="match status" value="1"/>
</dbReference>
<dbReference type="CDD" id="cd16376">
    <property type="entry name" value="Avd_like"/>
    <property type="match status" value="1"/>
</dbReference>
<reference evidence="2 3" key="1">
    <citation type="submission" date="2017-09" db="EMBL/GenBank/DDBJ databases">
        <title>Depth-based differentiation of microbial function through sediment-hosted aquifers and enrichment of novel symbionts in the deep terrestrial subsurface.</title>
        <authorList>
            <person name="Probst A.J."/>
            <person name="Ladd B."/>
            <person name="Jarett J.K."/>
            <person name="Geller-Mcgrath D.E."/>
            <person name="Sieber C.M."/>
            <person name="Emerson J.B."/>
            <person name="Anantharaman K."/>
            <person name="Thomas B.C."/>
            <person name="Malmstrom R."/>
            <person name="Stieglmeier M."/>
            <person name="Klingl A."/>
            <person name="Woyke T."/>
            <person name="Ryan C.M."/>
            <person name="Banfield J.F."/>
        </authorList>
    </citation>
    <scope>NUCLEOTIDE SEQUENCE [LARGE SCALE GENOMIC DNA]</scope>
    <source>
        <strain evidence="2">CG08_land_8_20_14_0_20_45_16</strain>
    </source>
</reference>
<organism evidence="2 3">
    <name type="scientific">Candidatus Saganbacteria bacterium CG08_land_8_20_14_0_20_45_16</name>
    <dbReference type="NCBI Taxonomy" id="2014293"/>
    <lineage>
        <taxon>Bacteria</taxon>
        <taxon>Bacillati</taxon>
        <taxon>Saganbacteria</taxon>
    </lineage>
</organism>
<gene>
    <name evidence="2" type="ORF">COT42_07505</name>
</gene>
<dbReference type="Pfam" id="PF00078">
    <property type="entry name" value="RVT_1"/>
    <property type="match status" value="1"/>
</dbReference>
<comment type="caution">
    <text evidence="2">The sequence shown here is derived from an EMBL/GenBank/DDBJ whole genome shotgun (WGS) entry which is preliminary data.</text>
</comment>
<dbReference type="PROSITE" id="PS50878">
    <property type="entry name" value="RT_POL"/>
    <property type="match status" value="1"/>
</dbReference>
<dbReference type="InterPro" id="IPR055360">
    <property type="entry name" value="bAvd"/>
</dbReference>
<dbReference type="InterPro" id="IPR051083">
    <property type="entry name" value="GrpII_Intron_Splice-Mob/Def"/>
</dbReference>
<dbReference type="AlphaFoldDB" id="A0A2H0XWR5"/>
<dbReference type="Proteomes" id="UP000231343">
    <property type="component" value="Unassembled WGS sequence"/>
</dbReference>
<feature type="domain" description="Reverse transcriptase" evidence="1">
    <location>
        <begin position="1"/>
        <end position="248"/>
    </location>
</feature>
<dbReference type="InterPro" id="IPR000477">
    <property type="entry name" value="RT_dom"/>
</dbReference>
<dbReference type="InterPro" id="IPR036583">
    <property type="entry name" value="23S_rRNA_IVS_sf"/>
</dbReference>
<dbReference type="InterPro" id="IPR043128">
    <property type="entry name" value="Rev_trsase/Diguanyl_cyclase"/>
</dbReference>
<evidence type="ECO:0000313" key="2">
    <source>
        <dbReference type="EMBL" id="PIS28589.1"/>
    </source>
</evidence>
<accession>A0A2H0XWR5</accession>
<protein>
    <submittedName>
        <fullName evidence="2">RNA-dependent DNA polymerase</fullName>
    </submittedName>
</protein>
<dbReference type="PANTHER" id="PTHR34047">
    <property type="entry name" value="NUCLEAR INTRON MATURASE 1, MITOCHONDRIAL-RELATED"/>
    <property type="match status" value="1"/>
</dbReference>
<name>A0A2H0XWR5_UNCSA</name>